<dbReference type="OrthoDB" id="9793422at2"/>
<dbReference type="GO" id="GO:0003700">
    <property type="term" value="F:DNA-binding transcription factor activity"/>
    <property type="evidence" value="ECO:0007669"/>
    <property type="project" value="InterPro"/>
</dbReference>
<evidence type="ECO:0000256" key="4">
    <source>
        <dbReference type="SAM" id="MobiDB-lite"/>
    </source>
</evidence>
<accession>A0A160JEJ4</accession>
<reference evidence="6 7" key="1">
    <citation type="journal article" date="2013" name="Int. J. Syst. Evol. Microbiol.">
        <title>Azospirillum humicireducens sp. nov., a nitrogen-fixing bacterium isolated from a microbial fuel cell.</title>
        <authorList>
            <person name="Zhou S."/>
            <person name="Han L."/>
            <person name="Wang Y."/>
            <person name="Yang G."/>
            <person name="Zhuang L."/>
            <person name="Hu P."/>
        </authorList>
    </citation>
    <scope>NUCLEOTIDE SEQUENCE [LARGE SCALE GENOMIC DNA]</scope>
    <source>
        <strain evidence="6 7">SgZ-5</strain>
    </source>
</reference>
<dbReference type="CDD" id="cd03137">
    <property type="entry name" value="GATase1_AraC_1"/>
    <property type="match status" value="1"/>
</dbReference>
<evidence type="ECO:0000259" key="5">
    <source>
        <dbReference type="PROSITE" id="PS01124"/>
    </source>
</evidence>
<evidence type="ECO:0000313" key="6">
    <source>
        <dbReference type="EMBL" id="ANC91243.1"/>
    </source>
</evidence>
<dbReference type="STRING" id="1226968.A6A40_04600"/>
<dbReference type="GO" id="GO:0043565">
    <property type="term" value="F:sequence-specific DNA binding"/>
    <property type="evidence" value="ECO:0007669"/>
    <property type="project" value="InterPro"/>
</dbReference>
<evidence type="ECO:0000256" key="1">
    <source>
        <dbReference type="ARBA" id="ARBA00023015"/>
    </source>
</evidence>
<dbReference type="InterPro" id="IPR009057">
    <property type="entry name" value="Homeodomain-like_sf"/>
</dbReference>
<dbReference type="AlphaFoldDB" id="A0A160JEJ4"/>
<gene>
    <name evidence="6" type="ORF">A6A40_04600</name>
</gene>
<keyword evidence="3" id="KW-0804">Transcription</keyword>
<sequence>MPNATPPLAVALAYDGLCTFEFGVAVEVFGLPRPELGPSWYRFAVAALDPGPLRAVGGIRIEADGGLDLLDQADIIVVPGWRGAREPVPAPLSEALRRADDRGARILSICSGAFVLAAAGLLTGRRATTHWRYAATLGELYPDIRVVPDVLYVDEGNILTSAGSAAGIDLCLHLVRRDFGPDAANSVARRLVVQPHREGGQAQFIEAPVPTAREGARLGPLLDHLRETLAEDHSLSSMASRAGMSLRTFLRRFQALTGTTPGDWLAAERLNRARDLLERGTLPVEDVATLAGFGSAATLRHHFRQRLGISPASYRARFRRDPAPSTYDKGAAVADHAPRPKPMTG</sequence>
<dbReference type="Gene3D" id="3.40.50.880">
    <property type="match status" value="1"/>
</dbReference>
<dbReference type="InterPro" id="IPR029062">
    <property type="entry name" value="Class_I_gatase-like"/>
</dbReference>
<keyword evidence="2" id="KW-0238">DNA-binding</keyword>
<evidence type="ECO:0000256" key="3">
    <source>
        <dbReference type="ARBA" id="ARBA00023163"/>
    </source>
</evidence>
<dbReference type="InterPro" id="IPR002818">
    <property type="entry name" value="DJ-1/PfpI"/>
</dbReference>
<keyword evidence="7" id="KW-1185">Reference proteome</keyword>
<dbReference type="NCBIfam" id="NF006902">
    <property type="entry name" value="PRK09393.1"/>
    <property type="match status" value="1"/>
</dbReference>
<proteinExistence type="predicted"/>
<dbReference type="Pfam" id="PF01965">
    <property type="entry name" value="DJ-1_PfpI"/>
    <property type="match status" value="1"/>
</dbReference>
<organism evidence="6 7">
    <name type="scientific">Azospirillum humicireducens</name>
    <dbReference type="NCBI Taxonomy" id="1226968"/>
    <lineage>
        <taxon>Bacteria</taxon>
        <taxon>Pseudomonadati</taxon>
        <taxon>Pseudomonadota</taxon>
        <taxon>Alphaproteobacteria</taxon>
        <taxon>Rhodospirillales</taxon>
        <taxon>Azospirillaceae</taxon>
        <taxon>Azospirillum</taxon>
    </lineage>
</organism>
<dbReference type="SMART" id="SM00342">
    <property type="entry name" value="HTH_ARAC"/>
    <property type="match status" value="1"/>
</dbReference>
<dbReference type="RefSeq" id="WP_063634345.1">
    <property type="nucleotide sequence ID" value="NZ_CP015285.1"/>
</dbReference>
<evidence type="ECO:0000256" key="2">
    <source>
        <dbReference type="ARBA" id="ARBA00023125"/>
    </source>
</evidence>
<dbReference type="Proteomes" id="UP000077405">
    <property type="component" value="Chromosome"/>
</dbReference>
<name>A0A160JEJ4_9PROT</name>
<dbReference type="PROSITE" id="PS00041">
    <property type="entry name" value="HTH_ARAC_FAMILY_1"/>
    <property type="match status" value="1"/>
</dbReference>
<feature type="region of interest" description="Disordered" evidence="4">
    <location>
        <begin position="320"/>
        <end position="345"/>
    </location>
</feature>
<dbReference type="KEGG" id="ahu:A6A40_04600"/>
<keyword evidence="1" id="KW-0805">Transcription regulation</keyword>
<dbReference type="PROSITE" id="PS01124">
    <property type="entry name" value="HTH_ARAC_FAMILY_2"/>
    <property type="match status" value="1"/>
</dbReference>
<protein>
    <submittedName>
        <fullName evidence="6">Transcriptional regulator FtrA</fullName>
    </submittedName>
</protein>
<feature type="domain" description="HTH araC/xylS-type" evidence="5">
    <location>
        <begin position="219"/>
        <end position="317"/>
    </location>
</feature>
<dbReference type="InterPro" id="IPR018062">
    <property type="entry name" value="HTH_AraC-typ_CS"/>
</dbReference>
<dbReference type="PANTHER" id="PTHR43130">
    <property type="entry name" value="ARAC-FAMILY TRANSCRIPTIONAL REGULATOR"/>
    <property type="match status" value="1"/>
</dbReference>
<dbReference type="InterPro" id="IPR052158">
    <property type="entry name" value="INH-QAR"/>
</dbReference>
<dbReference type="PANTHER" id="PTHR43130:SF3">
    <property type="entry name" value="HTH-TYPE TRANSCRIPTIONAL REGULATOR RV1931C"/>
    <property type="match status" value="1"/>
</dbReference>
<dbReference type="EMBL" id="CP015285">
    <property type="protein sequence ID" value="ANC91243.1"/>
    <property type="molecule type" value="Genomic_DNA"/>
</dbReference>
<dbReference type="SUPFAM" id="SSF52317">
    <property type="entry name" value="Class I glutamine amidotransferase-like"/>
    <property type="match status" value="1"/>
</dbReference>
<evidence type="ECO:0000313" key="7">
    <source>
        <dbReference type="Proteomes" id="UP000077405"/>
    </source>
</evidence>
<dbReference type="Gene3D" id="1.10.10.60">
    <property type="entry name" value="Homeodomain-like"/>
    <property type="match status" value="1"/>
</dbReference>
<dbReference type="Pfam" id="PF12833">
    <property type="entry name" value="HTH_18"/>
    <property type="match status" value="1"/>
</dbReference>
<dbReference type="SUPFAM" id="SSF46689">
    <property type="entry name" value="Homeodomain-like"/>
    <property type="match status" value="2"/>
</dbReference>
<dbReference type="InterPro" id="IPR018060">
    <property type="entry name" value="HTH_AraC"/>
</dbReference>